<name>A0A9X2E618_9NOCA</name>
<dbReference type="Proteomes" id="UP001139157">
    <property type="component" value="Unassembled WGS sequence"/>
</dbReference>
<gene>
    <name evidence="1" type="ORF">NDR86_15890</name>
</gene>
<evidence type="ECO:0000313" key="2">
    <source>
        <dbReference type="Proteomes" id="UP001139157"/>
    </source>
</evidence>
<reference evidence="1" key="1">
    <citation type="submission" date="2022-06" db="EMBL/GenBank/DDBJ databases">
        <title>Novel species in genus nocardia.</title>
        <authorList>
            <person name="Li F."/>
        </authorList>
    </citation>
    <scope>NUCLEOTIDE SEQUENCE</scope>
    <source>
        <strain evidence="1">CDC141</strain>
    </source>
</reference>
<keyword evidence="2" id="KW-1185">Reference proteome</keyword>
<protein>
    <submittedName>
        <fullName evidence="1">Uncharacterized protein</fullName>
    </submittedName>
</protein>
<organism evidence="1 2">
    <name type="scientific">Nocardia pulmonis</name>
    <dbReference type="NCBI Taxonomy" id="2951408"/>
    <lineage>
        <taxon>Bacteria</taxon>
        <taxon>Bacillati</taxon>
        <taxon>Actinomycetota</taxon>
        <taxon>Actinomycetes</taxon>
        <taxon>Mycobacteriales</taxon>
        <taxon>Nocardiaceae</taxon>
        <taxon>Nocardia</taxon>
    </lineage>
</organism>
<comment type="caution">
    <text evidence="1">The sequence shown here is derived from an EMBL/GenBank/DDBJ whole genome shotgun (WGS) entry which is preliminary data.</text>
</comment>
<dbReference type="EMBL" id="JAMRXG010000006">
    <property type="protein sequence ID" value="MCM6774957.1"/>
    <property type="molecule type" value="Genomic_DNA"/>
</dbReference>
<proteinExistence type="predicted"/>
<dbReference type="RefSeq" id="WP_251912871.1">
    <property type="nucleotide sequence ID" value="NZ_JAMRXG010000006.1"/>
</dbReference>
<dbReference type="AlphaFoldDB" id="A0A9X2E618"/>
<sequence length="170" mass="18543">MMGSPYMPPGELAAATAREAAAEDRPRIAQEAALAQCQLYRETYRIPAEVVPDTAGVPWVEMPVSASTSAVCMPTGIAREVFAELCVPTIEYARQPHTHILVFPDAVTADQRGALKRLGITIAVYGSRVRLPVGACDLPFWWARPLLVPAYLPRLSEIATVAAAFERRPR</sequence>
<evidence type="ECO:0000313" key="1">
    <source>
        <dbReference type="EMBL" id="MCM6774957.1"/>
    </source>
</evidence>
<accession>A0A9X2E618</accession>